<dbReference type="EMBL" id="CP144914">
    <property type="protein sequence ID" value="WWD79124.1"/>
    <property type="molecule type" value="Genomic_DNA"/>
</dbReference>
<dbReference type="AlphaFoldDB" id="A0A5C7FKL2"/>
<dbReference type="Proteomes" id="UP000321816">
    <property type="component" value="Chromosome"/>
</dbReference>
<dbReference type="KEGG" id="ahal:FTX54_011920"/>
<accession>A0A5C7FKL2</accession>
<proteinExistence type="predicted"/>
<reference evidence="1 2" key="1">
    <citation type="submission" date="2024-01" db="EMBL/GenBank/DDBJ databases">
        <title>Complete Genome Sequence of Alkalicoccus halolimnae BZ-SZ-XJ29T, a Moderately Halophilic Bacterium Isolated from a Salt Lake.</title>
        <authorList>
            <person name="Zhao B."/>
        </authorList>
    </citation>
    <scope>NUCLEOTIDE SEQUENCE [LARGE SCALE GENOMIC DNA]</scope>
    <source>
        <strain evidence="1 2">BZ-SZ-XJ29</strain>
    </source>
</reference>
<evidence type="ECO:0000313" key="2">
    <source>
        <dbReference type="Proteomes" id="UP000321816"/>
    </source>
</evidence>
<dbReference type="RefSeq" id="WP_147803566.1">
    <property type="nucleotide sequence ID" value="NZ_CP144914.1"/>
</dbReference>
<dbReference type="OrthoDB" id="9942737at2"/>
<evidence type="ECO:0000313" key="1">
    <source>
        <dbReference type="EMBL" id="WWD79124.1"/>
    </source>
</evidence>
<name>A0A5C7FKL2_9BACI</name>
<keyword evidence="2" id="KW-1185">Reference proteome</keyword>
<protein>
    <submittedName>
        <fullName evidence="1">Uncharacterized protein</fullName>
    </submittedName>
</protein>
<organism evidence="1 2">
    <name type="scientific">Alkalicoccus halolimnae</name>
    <dbReference type="NCBI Taxonomy" id="1667239"/>
    <lineage>
        <taxon>Bacteria</taxon>
        <taxon>Bacillati</taxon>
        <taxon>Bacillota</taxon>
        <taxon>Bacilli</taxon>
        <taxon>Bacillales</taxon>
        <taxon>Bacillaceae</taxon>
        <taxon>Alkalicoccus</taxon>
    </lineage>
</organism>
<sequence>MANAQSREKKIYRTKKKINRLYNALEEETEKEMEAWQQVKKANAGIKSDSSEKIIQSKKKQIKSGDETRLTAVITKGRISRNIMRMKGKLVKYEDRLRKASEKEKVKS</sequence>
<gene>
    <name evidence="1" type="ORF">FTX54_011920</name>
</gene>